<sequence>MKKQHKRPDKFRKSRLHPQLPLRAVLSFFLCAFLLSASGCTGIQPSGSGSVSSGDEGNTLQDISGTVKVHFIDVGQGDSILIQSGKECMLVDAGTNETGAEVVRYLKSLGISRLAYLIGTHPHEDHIGGLDDVIHSFDIGTVIMPDVSHTTRTYEDVLDALIDKDLKVTKPVPGTVYQLGEASFTILSPTEEVEQQAAAAGDLNNLSVGLRLTFGANAFVMCGDAETLSEEAIVESGLILKADVLKLGHHGSSTSTCDSFLQAVSPSIAVVSCGKDNSYGHPHRETMDKLAAEGITVYRTDEQGTLTATSDGSVITWNTGSGASADTGILSDESASEEKTIADSNSYVLNKNSMKFHLPDCSSVEKMKESNKIYFDGSRDEVIGMGYAPCSQCNP</sequence>
<dbReference type="Proteomes" id="UP000095003">
    <property type="component" value="Unassembled WGS sequence"/>
</dbReference>
<evidence type="ECO:0000313" key="3">
    <source>
        <dbReference type="EMBL" id="ODM02912.1"/>
    </source>
</evidence>
<dbReference type="InterPro" id="IPR035451">
    <property type="entry name" value="Ada-like_dom_sf"/>
</dbReference>
<dbReference type="AlphaFoldDB" id="A0A1E3A2B3"/>
<dbReference type="InterPro" id="IPR052159">
    <property type="entry name" value="Competence_DNA_uptake"/>
</dbReference>
<accession>A0A1E3A2B3</accession>
<dbReference type="Gene3D" id="3.40.10.10">
    <property type="entry name" value="DNA Methylphosphotriester Repair Domain"/>
    <property type="match status" value="1"/>
</dbReference>
<dbReference type="Gene3D" id="3.60.15.10">
    <property type="entry name" value="Ribonuclease Z/Hydroxyacylglutathione hydrolase-like"/>
    <property type="match status" value="1"/>
</dbReference>
<name>A0A1E3A2B3_9FIRM</name>
<dbReference type="InterPro" id="IPR001279">
    <property type="entry name" value="Metallo-B-lactamas"/>
</dbReference>
<dbReference type="InterPro" id="IPR036866">
    <property type="entry name" value="RibonucZ/Hydroxyglut_hydro"/>
</dbReference>
<comment type="caution">
    <text evidence="3">The sequence shown here is derived from an EMBL/GenBank/DDBJ whole genome shotgun (WGS) entry which is preliminary data.</text>
</comment>
<dbReference type="PANTHER" id="PTHR30619">
    <property type="entry name" value="DNA INTERNALIZATION/COMPETENCE PROTEIN COMEC/REC2"/>
    <property type="match status" value="1"/>
</dbReference>
<dbReference type="PANTHER" id="PTHR30619:SF7">
    <property type="entry name" value="BETA-LACTAMASE DOMAIN PROTEIN"/>
    <property type="match status" value="1"/>
</dbReference>
<dbReference type="EMBL" id="MCGI01000008">
    <property type="protein sequence ID" value="ODM02912.1"/>
    <property type="molecule type" value="Genomic_DNA"/>
</dbReference>
<dbReference type="SUPFAM" id="SSF56281">
    <property type="entry name" value="Metallo-hydrolase/oxidoreductase"/>
    <property type="match status" value="1"/>
</dbReference>
<feature type="signal peptide" evidence="1">
    <location>
        <begin position="1"/>
        <end position="37"/>
    </location>
</feature>
<evidence type="ECO:0000259" key="2">
    <source>
        <dbReference type="SMART" id="SM00849"/>
    </source>
</evidence>
<dbReference type="GeneID" id="93304672"/>
<protein>
    <submittedName>
        <fullName evidence="3">Hydroxyacylglutathione hydrolase</fullName>
        <ecNumber evidence="3">3.1.2.6</ecNumber>
    </submittedName>
</protein>
<dbReference type="SMART" id="SM00849">
    <property type="entry name" value="Lactamase_B"/>
    <property type="match status" value="1"/>
</dbReference>
<evidence type="ECO:0000313" key="4">
    <source>
        <dbReference type="Proteomes" id="UP000095003"/>
    </source>
</evidence>
<reference evidence="3 4" key="1">
    <citation type="submission" date="2016-07" db="EMBL/GenBank/DDBJ databases">
        <title>Characterization of isolates of Eisenbergiella tayi derived from blood cultures, using whole genome sequencing.</title>
        <authorList>
            <person name="Burdz T."/>
            <person name="Wiebe D."/>
            <person name="Huynh C."/>
            <person name="Bernard K."/>
        </authorList>
    </citation>
    <scope>NUCLEOTIDE SEQUENCE [LARGE SCALE GENOMIC DNA]</scope>
    <source>
        <strain evidence="3 4">NML 120489</strain>
    </source>
</reference>
<keyword evidence="1" id="KW-0732">Signal</keyword>
<proteinExistence type="predicted"/>
<dbReference type="EC" id="3.1.2.6" evidence="3"/>
<evidence type="ECO:0000256" key="1">
    <source>
        <dbReference type="SAM" id="SignalP"/>
    </source>
</evidence>
<organism evidence="3 4">
    <name type="scientific">Eisenbergiella tayi</name>
    <dbReference type="NCBI Taxonomy" id="1432052"/>
    <lineage>
        <taxon>Bacteria</taxon>
        <taxon>Bacillati</taxon>
        <taxon>Bacillota</taxon>
        <taxon>Clostridia</taxon>
        <taxon>Lachnospirales</taxon>
        <taxon>Lachnospiraceae</taxon>
        <taxon>Eisenbergiella</taxon>
    </lineage>
</organism>
<dbReference type="InterPro" id="IPR035681">
    <property type="entry name" value="ComA-like_MBL"/>
</dbReference>
<feature type="chain" id="PRO_5038882184" evidence="1">
    <location>
        <begin position="38"/>
        <end position="395"/>
    </location>
</feature>
<keyword evidence="3" id="KW-0378">Hydrolase</keyword>
<dbReference type="RefSeq" id="WP_081330228.1">
    <property type="nucleotide sequence ID" value="NZ_DBFYTC010000191.1"/>
</dbReference>
<dbReference type="Pfam" id="PF00753">
    <property type="entry name" value="Lactamase_B"/>
    <property type="match status" value="1"/>
</dbReference>
<feature type="domain" description="Metallo-beta-lactamase" evidence="2">
    <location>
        <begin position="76"/>
        <end position="275"/>
    </location>
</feature>
<dbReference type="SUPFAM" id="SSF57884">
    <property type="entry name" value="Ada DNA repair protein, N-terminal domain (N-Ada 10)"/>
    <property type="match status" value="1"/>
</dbReference>
<dbReference type="CDD" id="cd07731">
    <property type="entry name" value="ComA-like_MBL-fold"/>
    <property type="match status" value="1"/>
</dbReference>
<gene>
    <name evidence="3" type="primary">gloB_5</name>
    <name evidence="3" type="ORF">BEH84_06144</name>
</gene>
<dbReference type="GO" id="GO:0004416">
    <property type="term" value="F:hydroxyacylglutathione hydrolase activity"/>
    <property type="evidence" value="ECO:0007669"/>
    <property type="project" value="UniProtKB-EC"/>
</dbReference>